<comment type="caution">
    <text evidence="2">The sequence shown here is derived from an EMBL/GenBank/DDBJ whole genome shotgun (WGS) entry which is preliminary data.</text>
</comment>
<name>A0ABT1P3J7_9GAMM</name>
<keyword evidence="3" id="KW-1185">Reference proteome</keyword>
<accession>A0ABT1P3J7</accession>
<evidence type="ECO:0000313" key="2">
    <source>
        <dbReference type="EMBL" id="MCQ3830690.1"/>
    </source>
</evidence>
<reference evidence="2" key="1">
    <citation type="thesis" date="2020" institute="Technische Universitat Dresden" country="Dresden, Germany">
        <title>The Agarolytic System of Microbulbifer elongatus PORT2, Isolated from Batu Karas, Pangandaran West Java Indonesia.</title>
        <authorList>
            <person name="Anggraeni S.R."/>
        </authorList>
    </citation>
    <scope>NUCLEOTIDE SEQUENCE</scope>
    <source>
        <strain evidence="2">PORT2</strain>
    </source>
</reference>
<evidence type="ECO:0000256" key="1">
    <source>
        <dbReference type="SAM" id="Phobius"/>
    </source>
</evidence>
<proteinExistence type="predicted"/>
<sequence>MNTDSLRASDPDLERSLKKNEHTLVVMDPKEFVDFIVRQKLRSGMSREGVSEWMDSVVMESKKISSASKKLWQESKGHLKSYGSYVPALADTKVLAALAYDMHKGGDVFSTYQIKTYSGRSYVMFKGYSQLRSQLTGTRYLANNPKVVSLGVGKLGAAKAIKGGLVFSVVFSVAFHSIEQLLNDRATWHDFVAGVSVDVVSAVAGSAIAWSTVSTVVGAAAMATIGPIALVVVVGVGATYALSTISENYGLSKKLSDLLKAAESRMINNLEQVQRETRRGLNYMDEDPIGFMHRLFGIPYLRFQ</sequence>
<organism evidence="2 3">
    <name type="scientific">Microbulbifer elongatus</name>
    <dbReference type="NCBI Taxonomy" id="86173"/>
    <lineage>
        <taxon>Bacteria</taxon>
        <taxon>Pseudomonadati</taxon>
        <taxon>Pseudomonadota</taxon>
        <taxon>Gammaproteobacteria</taxon>
        <taxon>Cellvibrionales</taxon>
        <taxon>Microbulbiferaceae</taxon>
        <taxon>Microbulbifer</taxon>
    </lineage>
</organism>
<evidence type="ECO:0000313" key="3">
    <source>
        <dbReference type="Proteomes" id="UP001205566"/>
    </source>
</evidence>
<dbReference type="EMBL" id="JACASI010000037">
    <property type="protein sequence ID" value="MCQ3830690.1"/>
    <property type="molecule type" value="Genomic_DNA"/>
</dbReference>
<keyword evidence="1" id="KW-0472">Membrane</keyword>
<dbReference type="RefSeq" id="WP_255875600.1">
    <property type="nucleotide sequence ID" value="NZ_JACASI010000037.1"/>
</dbReference>
<keyword evidence="1" id="KW-1133">Transmembrane helix</keyword>
<protein>
    <submittedName>
        <fullName evidence="2">Uncharacterized protein</fullName>
    </submittedName>
</protein>
<keyword evidence="1" id="KW-0812">Transmembrane</keyword>
<feature type="transmembrane region" description="Helical" evidence="1">
    <location>
        <begin position="216"/>
        <end position="242"/>
    </location>
</feature>
<feature type="transmembrane region" description="Helical" evidence="1">
    <location>
        <begin position="191"/>
        <end position="210"/>
    </location>
</feature>
<dbReference type="Proteomes" id="UP001205566">
    <property type="component" value="Unassembled WGS sequence"/>
</dbReference>
<gene>
    <name evidence="2" type="ORF">HXX02_14715</name>
</gene>